<evidence type="ECO:0000313" key="1">
    <source>
        <dbReference type="EMBL" id="GJE56601.1"/>
    </source>
</evidence>
<evidence type="ECO:0000313" key="2">
    <source>
        <dbReference type="Proteomes" id="UP001055101"/>
    </source>
</evidence>
<protein>
    <recommendedName>
        <fullName evidence="3">Addiction module antitoxin RelB</fullName>
    </recommendedName>
</protein>
<organism evidence="1 2">
    <name type="scientific">Methylobacterium thuringiense</name>
    <dbReference type="NCBI Taxonomy" id="1003091"/>
    <lineage>
        <taxon>Bacteria</taxon>
        <taxon>Pseudomonadati</taxon>
        <taxon>Pseudomonadota</taxon>
        <taxon>Alphaproteobacteria</taxon>
        <taxon>Hyphomicrobiales</taxon>
        <taxon>Methylobacteriaceae</taxon>
        <taxon>Methylobacterium</taxon>
    </lineage>
</organism>
<dbReference type="EMBL" id="BPRA01000014">
    <property type="protein sequence ID" value="GJE56601.1"/>
    <property type="molecule type" value="Genomic_DNA"/>
</dbReference>
<dbReference type="PANTHER" id="PTHR41791">
    <property type="entry name" value="SSL7039 PROTEIN"/>
    <property type="match status" value="1"/>
</dbReference>
<dbReference type="NCBIfam" id="TIGR02683">
    <property type="entry name" value="upstrm_HI1419"/>
    <property type="match status" value="1"/>
</dbReference>
<reference evidence="1" key="2">
    <citation type="submission" date="2021-08" db="EMBL/GenBank/DDBJ databases">
        <authorList>
            <person name="Tani A."/>
            <person name="Ola A."/>
            <person name="Ogura Y."/>
            <person name="Katsura K."/>
            <person name="Hayashi T."/>
        </authorList>
    </citation>
    <scope>NUCLEOTIDE SEQUENCE</scope>
    <source>
        <strain evidence="1">DSM 23674</strain>
    </source>
</reference>
<reference evidence="1" key="1">
    <citation type="journal article" date="2021" name="Front. Microbiol.">
        <title>Comprehensive Comparative Genomics and Phenotyping of Methylobacterium Species.</title>
        <authorList>
            <person name="Alessa O."/>
            <person name="Ogura Y."/>
            <person name="Fujitani Y."/>
            <person name="Takami H."/>
            <person name="Hayashi T."/>
            <person name="Sahin N."/>
            <person name="Tani A."/>
        </authorList>
    </citation>
    <scope>NUCLEOTIDE SEQUENCE</scope>
    <source>
        <strain evidence="1">DSM 23674</strain>
    </source>
</reference>
<dbReference type="RefSeq" id="WP_147820230.1">
    <property type="nucleotide sequence ID" value="NZ_BPRA01000014.1"/>
</dbReference>
<dbReference type="PIRSF" id="PIRSF028744">
    <property type="entry name" value="Addict_mod_HI1419"/>
    <property type="match status" value="1"/>
</dbReference>
<sequence>MLKQTDQFRAWIRGLRDRAAVGVINGRLKRLDMGNPGYAAPVGDGVSELKIDVGPGYRVYYKVFADGTTVLIGGDKADQPRNIKAAKALADIIGQELKRQAKDVDRSD</sequence>
<gene>
    <name evidence="1" type="ORF">EKPJFOCH_3109</name>
</gene>
<comment type="caution">
    <text evidence="1">The sequence shown here is derived from an EMBL/GenBank/DDBJ whole genome shotgun (WGS) entry which is preliminary data.</text>
</comment>
<dbReference type="PANTHER" id="PTHR41791:SF1">
    <property type="entry name" value="SSL7039 PROTEIN"/>
    <property type="match status" value="1"/>
</dbReference>
<name>A0ABQ4TPN7_9HYPH</name>
<dbReference type="Proteomes" id="UP001055101">
    <property type="component" value="Unassembled WGS sequence"/>
</dbReference>
<dbReference type="InterPro" id="IPR014056">
    <property type="entry name" value="TypeIITA-like_toxin_pred"/>
</dbReference>
<keyword evidence="2" id="KW-1185">Reference proteome</keyword>
<proteinExistence type="predicted"/>
<accession>A0ABQ4TPN7</accession>
<evidence type="ECO:0008006" key="3">
    <source>
        <dbReference type="Google" id="ProtNLM"/>
    </source>
</evidence>